<keyword evidence="1" id="KW-1133">Transmembrane helix</keyword>
<protein>
    <recommendedName>
        <fullName evidence="4">Galactose oxidase</fullName>
    </recommendedName>
</protein>
<dbReference type="InterPro" id="IPR011043">
    <property type="entry name" value="Gal_Oxase/kelch_b-propeller"/>
</dbReference>
<evidence type="ECO:0000313" key="2">
    <source>
        <dbReference type="EMBL" id="KAF0538906.1"/>
    </source>
</evidence>
<keyword evidence="3" id="KW-1185">Reference proteome</keyword>
<gene>
    <name evidence="2" type="ORF">F8M41_007432</name>
</gene>
<comment type="caution">
    <text evidence="2">The sequence shown here is derived from an EMBL/GenBank/DDBJ whole genome shotgun (WGS) entry which is preliminary data.</text>
</comment>
<evidence type="ECO:0008006" key="4">
    <source>
        <dbReference type="Google" id="ProtNLM"/>
    </source>
</evidence>
<dbReference type="AlphaFoldDB" id="A0A8H4AW72"/>
<dbReference type="Proteomes" id="UP000439903">
    <property type="component" value="Unassembled WGS sequence"/>
</dbReference>
<proteinExistence type="predicted"/>
<accession>A0A8H4AW72</accession>
<evidence type="ECO:0000313" key="3">
    <source>
        <dbReference type="Proteomes" id="UP000439903"/>
    </source>
</evidence>
<organism evidence="2 3">
    <name type="scientific">Gigaspora margarita</name>
    <dbReference type="NCBI Taxonomy" id="4874"/>
    <lineage>
        <taxon>Eukaryota</taxon>
        <taxon>Fungi</taxon>
        <taxon>Fungi incertae sedis</taxon>
        <taxon>Mucoromycota</taxon>
        <taxon>Glomeromycotina</taxon>
        <taxon>Glomeromycetes</taxon>
        <taxon>Diversisporales</taxon>
        <taxon>Gigasporaceae</taxon>
        <taxon>Gigaspora</taxon>
    </lineage>
</organism>
<dbReference type="OrthoDB" id="2476745at2759"/>
<feature type="transmembrane region" description="Helical" evidence="1">
    <location>
        <begin position="102"/>
        <end position="128"/>
    </location>
</feature>
<dbReference type="SUPFAM" id="SSF50965">
    <property type="entry name" value="Galactose oxidase, central domain"/>
    <property type="match status" value="1"/>
</dbReference>
<reference evidence="2 3" key="1">
    <citation type="journal article" date="2019" name="Environ. Microbiol.">
        <title>At the nexus of three kingdoms: the genome of the mycorrhizal fungus Gigaspora margarita provides insights into plant, endobacterial and fungal interactions.</title>
        <authorList>
            <person name="Venice F."/>
            <person name="Ghignone S."/>
            <person name="Salvioli di Fossalunga A."/>
            <person name="Amselem J."/>
            <person name="Novero M."/>
            <person name="Xianan X."/>
            <person name="Sedzielewska Toro K."/>
            <person name="Morin E."/>
            <person name="Lipzen A."/>
            <person name="Grigoriev I.V."/>
            <person name="Henrissat B."/>
            <person name="Martin F.M."/>
            <person name="Bonfante P."/>
        </authorList>
    </citation>
    <scope>NUCLEOTIDE SEQUENCE [LARGE SCALE GENOMIC DNA]</scope>
    <source>
        <strain evidence="2 3">BEG34</strain>
    </source>
</reference>
<evidence type="ECO:0000256" key="1">
    <source>
        <dbReference type="SAM" id="Phobius"/>
    </source>
</evidence>
<sequence length="181" mass="20187">MFLAQDGNIIIYGGSTLNSGKVTTVFSDIAVLNTNSWEFIKFFTYLGATSASNLYTNNIYILNIHNYTWVATFNVPTTTIPPKQPPSTWNSSTDQANNNYTYLYIGIGIGAGVIILIAVLFIIGFFIYKNRHKEEFIMTSGTSRNDHIRETHMSMIYTSGIPPSETYVQTPLYGVPMPGNN</sequence>
<name>A0A8H4AW72_GIGMA</name>
<keyword evidence="1" id="KW-0812">Transmembrane</keyword>
<keyword evidence="1" id="KW-0472">Membrane</keyword>
<dbReference type="EMBL" id="WTPW01000176">
    <property type="protein sequence ID" value="KAF0538906.1"/>
    <property type="molecule type" value="Genomic_DNA"/>
</dbReference>